<keyword evidence="1" id="KW-0812">Transmembrane</keyword>
<dbReference type="EMBL" id="MG519331">
    <property type="protein sequence ID" value="AWA82076.1"/>
    <property type="molecule type" value="Genomic_DNA"/>
</dbReference>
<name>A0A2S0S407_9APHY</name>
<reference evidence="2" key="1">
    <citation type="journal article" name="Sci. Rep.">
        <title>Characterization and phylogenetic analysis of the complete mitochondrial genome of the medicinal fungus Laetiporus sulphureus.</title>
        <authorList>
            <person name="Li Q."/>
            <person name="Yang M."/>
            <person name="Chen C."/>
            <person name="Xiong C."/>
            <person name="Jin X."/>
            <person name="Pu Z."/>
            <person name="Huang W."/>
        </authorList>
    </citation>
    <scope>NUCLEOTIDE SEQUENCE</scope>
</reference>
<keyword evidence="1" id="KW-1133">Transmembrane helix</keyword>
<geneLocation type="mitochondrion" evidence="2"/>
<feature type="transmembrane region" description="Helical" evidence="1">
    <location>
        <begin position="193"/>
        <end position="211"/>
    </location>
</feature>
<accession>A0A2S0S407</accession>
<feature type="transmembrane region" description="Helical" evidence="1">
    <location>
        <begin position="21"/>
        <end position="50"/>
    </location>
</feature>
<keyword evidence="1" id="KW-0472">Membrane</keyword>
<evidence type="ECO:0000256" key="1">
    <source>
        <dbReference type="SAM" id="Phobius"/>
    </source>
</evidence>
<evidence type="ECO:0000313" key="2">
    <source>
        <dbReference type="EMBL" id="AWA82076.1"/>
    </source>
</evidence>
<protein>
    <submittedName>
        <fullName evidence="2">Uncharacterized protein</fullName>
    </submittedName>
</protein>
<proteinExistence type="predicted"/>
<organism evidence="2">
    <name type="scientific">Laetiporus sulphureus</name>
    <dbReference type="NCBI Taxonomy" id="5630"/>
    <lineage>
        <taxon>Eukaryota</taxon>
        <taxon>Fungi</taxon>
        <taxon>Dikarya</taxon>
        <taxon>Basidiomycota</taxon>
        <taxon>Agaricomycotina</taxon>
        <taxon>Agaricomycetes</taxon>
        <taxon>Polyporales</taxon>
        <taxon>Laetiporus</taxon>
    </lineage>
</organism>
<keyword evidence="2" id="KW-0496">Mitochondrion</keyword>
<feature type="transmembrane region" description="Helical" evidence="1">
    <location>
        <begin position="249"/>
        <end position="272"/>
    </location>
</feature>
<gene>
    <name evidence="2" type="primary">orf276</name>
</gene>
<dbReference type="AlphaFoldDB" id="A0A2S0S407"/>
<sequence length="276" mass="30793">MISINNGYLGNRAKVILTRFMALPLLSQLLILLIINYFLLTILSLCGINFDFYPIQSPSGSDLWNWMSQPDRSIVDATVNNTVNLNTPNFSFPVHTEGLHNIAGTLSGAGSVRIGLEAAKHFGGSPLTKLAVGAGTAVVAMGSSALMSKTFNNIQDQVNNVANKFLPDISLPYDLSLSNLDKFPLNLLVEMDLLTSCGLFFLFIMFNVFVVNRLITIDFIKYIPDNTFGRIFSYYINRYIRLWSASQKFILFFSWFNLLICLASIKFGFMVISSFS</sequence>